<comment type="caution">
    <text evidence="3">The sequence shown here is derived from an EMBL/GenBank/DDBJ whole genome shotgun (WGS) entry which is preliminary data.</text>
</comment>
<reference evidence="3 4" key="1">
    <citation type="submission" date="2020-07" db="EMBL/GenBank/DDBJ databases">
        <title>Sequencing the genomes of 1000 actinobacteria strains.</title>
        <authorList>
            <person name="Klenk H.-P."/>
        </authorList>
    </citation>
    <scope>NUCLEOTIDE SEQUENCE [LARGE SCALE GENOMIC DNA]</scope>
    <source>
        <strain evidence="3 4">DSM 26474</strain>
    </source>
</reference>
<feature type="chain" id="PRO_5039730612" description="Lipoprotein" evidence="2">
    <location>
        <begin position="25"/>
        <end position="162"/>
    </location>
</feature>
<feature type="region of interest" description="Disordered" evidence="1">
    <location>
        <begin position="29"/>
        <end position="68"/>
    </location>
</feature>
<name>A0A852SMJ1_9MICO</name>
<protein>
    <recommendedName>
        <fullName evidence="5">Lipoprotein</fullName>
    </recommendedName>
</protein>
<dbReference type="RefSeq" id="WP_179547250.1">
    <property type="nucleotide sequence ID" value="NZ_BSEW01000001.1"/>
</dbReference>
<evidence type="ECO:0000256" key="2">
    <source>
        <dbReference type="SAM" id="SignalP"/>
    </source>
</evidence>
<evidence type="ECO:0000256" key="1">
    <source>
        <dbReference type="SAM" id="MobiDB-lite"/>
    </source>
</evidence>
<dbReference type="Proteomes" id="UP000549913">
    <property type="component" value="Unassembled WGS sequence"/>
</dbReference>
<keyword evidence="2" id="KW-0732">Signal</keyword>
<feature type="signal peptide" evidence="2">
    <location>
        <begin position="1"/>
        <end position="24"/>
    </location>
</feature>
<dbReference type="EMBL" id="JACCBM010000001">
    <property type="protein sequence ID" value="NYD70032.1"/>
    <property type="molecule type" value="Genomic_DNA"/>
</dbReference>
<accession>A0A852SMJ1</accession>
<evidence type="ECO:0000313" key="4">
    <source>
        <dbReference type="Proteomes" id="UP000549913"/>
    </source>
</evidence>
<sequence>MRLPRLARPASAAAAVLTSAILLAGCTSTPAPSPTASASRTAAPTATPTSTTPAPTSEPATPTSAPAAPASYDLEAAYATCVQYATDDLAGMTGTFTPFDPADTNPIAEEKITTDVSDDPNALMMHVEWSSDSDELKTTTFCSISGPFDAPVVAFERGSSNA</sequence>
<proteinExistence type="predicted"/>
<gene>
    <name evidence="3" type="ORF">BJ984_001190</name>
</gene>
<evidence type="ECO:0008006" key="5">
    <source>
        <dbReference type="Google" id="ProtNLM"/>
    </source>
</evidence>
<dbReference type="AlphaFoldDB" id="A0A852SMJ1"/>
<dbReference type="PROSITE" id="PS51257">
    <property type="entry name" value="PROKAR_LIPOPROTEIN"/>
    <property type="match status" value="1"/>
</dbReference>
<organism evidence="3 4">
    <name type="scientific">Herbiconiux flava</name>
    <dbReference type="NCBI Taxonomy" id="881268"/>
    <lineage>
        <taxon>Bacteria</taxon>
        <taxon>Bacillati</taxon>
        <taxon>Actinomycetota</taxon>
        <taxon>Actinomycetes</taxon>
        <taxon>Micrococcales</taxon>
        <taxon>Microbacteriaceae</taxon>
        <taxon>Herbiconiux</taxon>
    </lineage>
</organism>
<evidence type="ECO:0000313" key="3">
    <source>
        <dbReference type="EMBL" id="NYD70032.1"/>
    </source>
</evidence>
<keyword evidence="4" id="KW-1185">Reference proteome</keyword>